<keyword evidence="2" id="KW-0378">Hydrolase</keyword>
<dbReference type="PANTHER" id="PTHR12147:SF26">
    <property type="entry name" value="PEPTIDASE M28 DOMAIN-CONTAINING PROTEIN"/>
    <property type="match status" value="1"/>
</dbReference>
<dbReference type="Pfam" id="PF04389">
    <property type="entry name" value="Peptidase_M28"/>
    <property type="match status" value="1"/>
</dbReference>
<dbReference type="InterPro" id="IPR045175">
    <property type="entry name" value="M28_fam"/>
</dbReference>
<dbReference type="KEGG" id="nja:NSJP_0072"/>
<dbReference type="STRING" id="1325564.NSJP_0072"/>
<dbReference type="InterPro" id="IPR046450">
    <property type="entry name" value="PA_dom_sf"/>
</dbReference>
<dbReference type="EMBL" id="LT828648">
    <property type="protein sequence ID" value="SLM46244.1"/>
    <property type="molecule type" value="Genomic_DNA"/>
</dbReference>
<dbReference type="EC" id="3.4.-.-" evidence="2"/>
<dbReference type="Proteomes" id="UP000192042">
    <property type="component" value="Chromosome I"/>
</dbReference>
<dbReference type="GO" id="GO:0006508">
    <property type="term" value="P:proteolysis"/>
    <property type="evidence" value="ECO:0007669"/>
    <property type="project" value="InterPro"/>
</dbReference>
<dbReference type="SUPFAM" id="SSF53187">
    <property type="entry name" value="Zn-dependent exopeptidases"/>
    <property type="match status" value="1"/>
</dbReference>
<evidence type="ECO:0000313" key="2">
    <source>
        <dbReference type="EMBL" id="SLM46244.1"/>
    </source>
</evidence>
<dbReference type="InterPro" id="IPR007484">
    <property type="entry name" value="Peptidase_M28"/>
</dbReference>
<proteinExistence type="predicted"/>
<dbReference type="PANTHER" id="PTHR12147">
    <property type="entry name" value="METALLOPEPTIDASE M28 FAMILY MEMBER"/>
    <property type="match status" value="1"/>
</dbReference>
<gene>
    <name evidence="2" type="ORF">NSJP_0072</name>
</gene>
<dbReference type="SUPFAM" id="SSF52025">
    <property type="entry name" value="PA domain"/>
    <property type="match status" value="1"/>
</dbReference>
<feature type="domain" description="Peptidase M28" evidence="1">
    <location>
        <begin position="320"/>
        <end position="513"/>
    </location>
</feature>
<dbReference type="Gene3D" id="3.40.630.10">
    <property type="entry name" value="Zn peptidases"/>
    <property type="match status" value="2"/>
</dbReference>
<name>A0A1W1HZT0_9BACT</name>
<evidence type="ECO:0000313" key="3">
    <source>
        <dbReference type="Proteomes" id="UP000192042"/>
    </source>
</evidence>
<dbReference type="Gene3D" id="3.50.30.30">
    <property type="match status" value="1"/>
</dbReference>
<dbReference type="GO" id="GO:0008235">
    <property type="term" value="F:metalloexopeptidase activity"/>
    <property type="evidence" value="ECO:0007669"/>
    <property type="project" value="InterPro"/>
</dbReference>
<protein>
    <submittedName>
        <fullName evidence="2">Putative Peptidase, M28 family</fullName>
        <ecNumber evidence="2">3.4.-.-</ecNumber>
    </submittedName>
</protein>
<evidence type="ECO:0000259" key="1">
    <source>
        <dbReference type="Pfam" id="PF04389"/>
    </source>
</evidence>
<sequence length="521" mass="55042">MKISFRSVSLDQARRRRTGGWLLPVFLALISTGASAESPPAGGSGDSRARAAALQSVSSARMLADIHTLSGESFQGRQTGSVGDRRAAEWVAARFAALHLTVVPVFSSEAADSSSLPPDPAPSVPVSIIGDDPHLEASTARGMTAGRAPADYLPILDSPPVDTTAPVVFVGYGISDTARGYDDYAGLDVRNRIVLFMRGKPDHYPVPVSHAEKERIARENGAVGFLTVTGPILNPYEARRGMTTAPSAFYGRQGGGIPLPGAWISPAFADRLLSSAVGGDQPLRALQERVNQSRRPHSRPAGSVVRMAWDSLRTSGPLYNVIASIPGREPDLKEQPVILGAHRDHFGRQAGLLFPGADDNASGTAVVLEVARILAEAGVQPARTITFVSFDGEEQGLLGSRSYVDRHVTGPVKPTGMINVDHAGVGNGRLTVGVTGFDKQVAQEAGQSAGLAEQLDLFGFFPGGDHVPFKEAGVPTITVVSGGSHAHYHKPTDTPDTVNPRILESAARYVLALVWQLADSR</sequence>
<keyword evidence="3" id="KW-1185">Reference proteome</keyword>
<reference evidence="2 3" key="1">
    <citation type="submission" date="2017-03" db="EMBL/GenBank/DDBJ databases">
        <authorList>
            <person name="Afonso C.L."/>
            <person name="Miller P.J."/>
            <person name="Scott M.A."/>
            <person name="Spackman E."/>
            <person name="Goraichik I."/>
            <person name="Dimitrov K.M."/>
            <person name="Suarez D.L."/>
            <person name="Swayne D.E."/>
        </authorList>
    </citation>
    <scope>NUCLEOTIDE SEQUENCE [LARGE SCALE GENOMIC DNA]</scope>
    <source>
        <strain evidence="2">Genome sequencing of Nitrospira japonica strain NJ11</strain>
    </source>
</reference>
<organism evidence="2 3">
    <name type="scientific">Nitrospira japonica</name>
    <dbReference type="NCBI Taxonomy" id="1325564"/>
    <lineage>
        <taxon>Bacteria</taxon>
        <taxon>Pseudomonadati</taxon>
        <taxon>Nitrospirota</taxon>
        <taxon>Nitrospiria</taxon>
        <taxon>Nitrospirales</taxon>
        <taxon>Nitrospiraceae</taxon>
        <taxon>Nitrospira</taxon>
    </lineage>
</organism>
<accession>A0A1W1HZT0</accession>
<dbReference type="AlphaFoldDB" id="A0A1W1HZT0"/>